<keyword evidence="1" id="KW-0004">4Fe-4S</keyword>
<keyword evidence="4" id="KW-0411">Iron-sulfur</keyword>
<dbReference type="KEGG" id="xak:KIMC2_06870"/>
<keyword evidence="2" id="KW-0479">Metal-binding</keyword>
<evidence type="ECO:0000313" key="6">
    <source>
        <dbReference type="EMBL" id="BDR56125.1"/>
    </source>
</evidence>
<accession>A0AAU9D3Y1</accession>
<dbReference type="CDD" id="cd00056">
    <property type="entry name" value="ENDO3c"/>
    <property type="match status" value="1"/>
</dbReference>
<dbReference type="Gene3D" id="1.10.340.30">
    <property type="entry name" value="Hypothetical protein, domain 2"/>
    <property type="match status" value="1"/>
</dbReference>
<dbReference type="Proteomes" id="UP001321804">
    <property type="component" value="Chromosome"/>
</dbReference>
<dbReference type="InterPro" id="IPR011257">
    <property type="entry name" value="DNA_glycosylase"/>
</dbReference>
<dbReference type="SMART" id="SM00478">
    <property type="entry name" value="ENDO3c"/>
    <property type="match status" value="1"/>
</dbReference>
<evidence type="ECO:0000256" key="2">
    <source>
        <dbReference type="ARBA" id="ARBA00022723"/>
    </source>
</evidence>
<dbReference type="RefSeq" id="WP_317697988.1">
    <property type="nucleotide sequence ID" value="NZ_AP026801.1"/>
</dbReference>
<protein>
    <submittedName>
        <fullName evidence="6">Endonuclease III domain-containing protein</fullName>
    </submittedName>
</protein>
<keyword evidence="7" id="KW-1185">Reference proteome</keyword>
<reference evidence="6 7" key="1">
    <citation type="journal article" date="2023" name="Microbiol. Spectr.">
        <title>Symbiosis of Carpenter Bees with Uncharacterized Lactic Acid Bacteria Showing NAD Auxotrophy.</title>
        <authorList>
            <person name="Kawasaki S."/>
            <person name="Ozawa K."/>
            <person name="Mori T."/>
            <person name="Yamamoto A."/>
            <person name="Ito M."/>
            <person name="Ohkuma M."/>
            <person name="Sakamoto M."/>
            <person name="Matsutani M."/>
        </authorList>
    </citation>
    <scope>NUCLEOTIDE SEQUENCE [LARGE SCALE GENOMIC DNA]</scope>
    <source>
        <strain evidence="6 7">KimC2</strain>
    </source>
</reference>
<keyword evidence="6" id="KW-0378">Hydrolase</keyword>
<dbReference type="AlphaFoldDB" id="A0AAU9D3Y1"/>
<evidence type="ECO:0000256" key="4">
    <source>
        <dbReference type="ARBA" id="ARBA00023014"/>
    </source>
</evidence>
<evidence type="ECO:0000313" key="7">
    <source>
        <dbReference type="Proteomes" id="UP001321804"/>
    </source>
</evidence>
<keyword evidence="6" id="KW-0540">Nuclease</keyword>
<evidence type="ECO:0000256" key="3">
    <source>
        <dbReference type="ARBA" id="ARBA00023004"/>
    </source>
</evidence>
<dbReference type="GO" id="GO:0051539">
    <property type="term" value="F:4 iron, 4 sulfur cluster binding"/>
    <property type="evidence" value="ECO:0007669"/>
    <property type="project" value="UniProtKB-KW"/>
</dbReference>
<feature type="domain" description="HhH-GPD" evidence="5">
    <location>
        <begin position="35"/>
        <end position="192"/>
    </location>
</feature>
<gene>
    <name evidence="6" type="ORF">KIMC2_06870</name>
</gene>
<sequence>MIELNWLYQTLSKHMGPSGWWPADSKQEIIIGAILVQNTTWKNADLSLQALKNKTNFKPEKILHLTDQELIETIKPSGFYRNKSRTIKLIYQWFNNRDWNFLLQNGETKSQLRKELLNITGIGNETADVYLVYIFDQVEFIPDSYTRRLFKKLGFSHTNRYEDLKCHITLPQEFTYHEAQDFHGLIDEFGKIYLKNDVIFNNSFLAKEIQLSKS</sequence>
<dbReference type="GO" id="GO:0046872">
    <property type="term" value="F:metal ion binding"/>
    <property type="evidence" value="ECO:0007669"/>
    <property type="project" value="UniProtKB-KW"/>
</dbReference>
<dbReference type="GO" id="GO:0004519">
    <property type="term" value="F:endonuclease activity"/>
    <property type="evidence" value="ECO:0007669"/>
    <property type="project" value="UniProtKB-KW"/>
</dbReference>
<keyword evidence="6" id="KW-0255">Endonuclease</keyword>
<dbReference type="Pfam" id="PF00730">
    <property type="entry name" value="HhH-GPD"/>
    <property type="match status" value="1"/>
</dbReference>
<dbReference type="PANTHER" id="PTHR10359">
    <property type="entry name" value="A/G-SPECIFIC ADENINE GLYCOSYLASE/ENDONUCLEASE III"/>
    <property type="match status" value="1"/>
</dbReference>
<dbReference type="EMBL" id="AP026801">
    <property type="protein sequence ID" value="BDR56125.1"/>
    <property type="molecule type" value="Genomic_DNA"/>
</dbReference>
<name>A0AAU9D3Y1_9LACO</name>
<dbReference type="InterPro" id="IPR003265">
    <property type="entry name" value="HhH-GPD_domain"/>
</dbReference>
<dbReference type="PANTHER" id="PTHR10359:SF19">
    <property type="entry name" value="DNA REPAIR GLYCOSYLASE MJ1434-RELATED"/>
    <property type="match status" value="1"/>
</dbReference>
<keyword evidence="3" id="KW-0408">Iron</keyword>
<organism evidence="6 7">
    <name type="scientific">Xylocopilactobacillus apis</name>
    <dbReference type="NCBI Taxonomy" id="2932183"/>
    <lineage>
        <taxon>Bacteria</taxon>
        <taxon>Bacillati</taxon>
        <taxon>Bacillota</taxon>
        <taxon>Bacilli</taxon>
        <taxon>Lactobacillales</taxon>
        <taxon>Lactobacillaceae</taxon>
        <taxon>Xylocopilactobacillus</taxon>
    </lineage>
</organism>
<proteinExistence type="predicted"/>
<dbReference type="PIRSF" id="PIRSF001435">
    <property type="entry name" value="Nth"/>
    <property type="match status" value="1"/>
</dbReference>
<dbReference type="SUPFAM" id="SSF48150">
    <property type="entry name" value="DNA-glycosylase"/>
    <property type="match status" value="1"/>
</dbReference>
<evidence type="ECO:0000256" key="1">
    <source>
        <dbReference type="ARBA" id="ARBA00022485"/>
    </source>
</evidence>
<evidence type="ECO:0000259" key="5">
    <source>
        <dbReference type="SMART" id="SM00478"/>
    </source>
</evidence>
<dbReference type="GO" id="GO:0006284">
    <property type="term" value="P:base-excision repair"/>
    <property type="evidence" value="ECO:0007669"/>
    <property type="project" value="InterPro"/>
</dbReference>